<dbReference type="EMBL" id="BPQP01000001">
    <property type="protein sequence ID" value="GJD92931.1"/>
    <property type="molecule type" value="Genomic_DNA"/>
</dbReference>
<sequence>MARQMTNPRMGHAEHKRNHYRCVLEIGTSVEEVLHPMFFMNISGVKPGDIIECVREDLSGMIVLLVRAADRTAIKTGIVSGAFFDDELERPEAPAEDFRTEFNVQDKWRVVRISDGEVLTADLPSEAAAKKWLTNHRKTIG</sequence>
<protein>
    <submittedName>
        <fullName evidence="1">Uncharacterized protein</fullName>
    </submittedName>
</protein>
<evidence type="ECO:0000313" key="1">
    <source>
        <dbReference type="EMBL" id="GJD92931.1"/>
    </source>
</evidence>
<name>A0ABQ4RQA0_9HYPH</name>
<reference evidence="1" key="1">
    <citation type="journal article" date="2021" name="Front. Microbiol.">
        <title>Comprehensive Comparative Genomics and Phenotyping of Methylobacterium Species.</title>
        <authorList>
            <person name="Alessa O."/>
            <person name="Ogura Y."/>
            <person name="Fujitani Y."/>
            <person name="Takami H."/>
            <person name="Hayashi T."/>
            <person name="Sahin N."/>
            <person name="Tani A."/>
        </authorList>
    </citation>
    <scope>NUCLEOTIDE SEQUENCE</scope>
    <source>
        <strain evidence="1">DSM 19015</strain>
    </source>
</reference>
<dbReference type="Proteomes" id="UP001055125">
    <property type="component" value="Unassembled WGS sequence"/>
</dbReference>
<keyword evidence="2" id="KW-1185">Reference proteome</keyword>
<accession>A0ABQ4RQA0</accession>
<comment type="caution">
    <text evidence="1">The sequence shown here is derived from an EMBL/GenBank/DDBJ whole genome shotgun (WGS) entry which is preliminary data.</text>
</comment>
<dbReference type="RefSeq" id="WP_238242054.1">
    <property type="nucleotide sequence ID" value="NZ_BPQP01000001.1"/>
</dbReference>
<organism evidence="1 2">
    <name type="scientific">Methylobacterium iners</name>
    <dbReference type="NCBI Taxonomy" id="418707"/>
    <lineage>
        <taxon>Bacteria</taxon>
        <taxon>Pseudomonadati</taxon>
        <taxon>Pseudomonadota</taxon>
        <taxon>Alphaproteobacteria</taxon>
        <taxon>Hyphomicrobiales</taxon>
        <taxon>Methylobacteriaceae</taxon>
        <taxon>Methylobacterium</taxon>
    </lineage>
</organism>
<evidence type="ECO:0000313" key="2">
    <source>
        <dbReference type="Proteomes" id="UP001055125"/>
    </source>
</evidence>
<gene>
    <name evidence="1" type="ORF">OCOJLMKI_0114</name>
</gene>
<proteinExistence type="predicted"/>
<reference evidence="1" key="2">
    <citation type="submission" date="2021-08" db="EMBL/GenBank/DDBJ databases">
        <authorList>
            <person name="Tani A."/>
            <person name="Ola A."/>
            <person name="Ogura Y."/>
            <person name="Katsura K."/>
            <person name="Hayashi T."/>
        </authorList>
    </citation>
    <scope>NUCLEOTIDE SEQUENCE</scope>
    <source>
        <strain evidence="1">DSM 19015</strain>
    </source>
</reference>